<name>A0A0D0DE16_9AGAM</name>
<sequence>AVWLSPTQRADYMRKGLCFLCRKSRHHSGNHKKGKIPFGNNSQTPSPKVQKTETPPPSNSISIYAVELKKKKKSKEEILNILKICFD</sequence>
<feature type="compositionally biased region" description="Polar residues" evidence="1">
    <location>
        <begin position="39"/>
        <end position="53"/>
    </location>
</feature>
<dbReference type="HOGENOM" id="CLU_139891_0_0_1"/>
<dbReference type="AlphaFoldDB" id="A0A0D0DE16"/>
<dbReference type="Proteomes" id="UP000054538">
    <property type="component" value="Unassembled WGS sequence"/>
</dbReference>
<organism evidence="2 3">
    <name type="scientific">Paxillus rubicundulus Ve08.2h10</name>
    <dbReference type="NCBI Taxonomy" id="930991"/>
    <lineage>
        <taxon>Eukaryota</taxon>
        <taxon>Fungi</taxon>
        <taxon>Dikarya</taxon>
        <taxon>Basidiomycota</taxon>
        <taxon>Agaricomycotina</taxon>
        <taxon>Agaricomycetes</taxon>
        <taxon>Agaricomycetidae</taxon>
        <taxon>Boletales</taxon>
        <taxon>Paxilineae</taxon>
        <taxon>Paxillaceae</taxon>
        <taxon>Paxillus</taxon>
    </lineage>
</organism>
<feature type="non-terminal residue" evidence="2">
    <location>
        <position position="87"/>
    </location>
</feature>
<reference evidence="2 3" key="1">
    <citation type="submission" date="2014-04" db="EMBL/GenBank/DDBJ databases">
        <authorList>
            <consortium name="DOE Joint Genome Institute"/>
            <person name="Kuo A."/>
            <person name="Kohler A."/>
            <person name="Jargeat P."/>
            <person name="Nagy L.G."/>
            <person name="Floudas D."/>
            <person name="Copeland A."/>
            <person name="Barry K.W."/>
            <person name="Cichocki N."/>
            <person name="Veneault-Fourrey C."/>
            <person name="LaButti K."/>
            <person name="Lindquist E.A."/>
            <person name="Lipzen A."/>
            <person name="Lundell T."/>
            <person name="Morin E."/>
            <person name="Murat C."/>
            <person name="Sun H."/>
            <person name="Tunlid A."/>
            <person name="Henrissat B."/>
            <person name="Grigoriev I.V."/>
            <person name="Hibbett D.S."/>
            <person name="Martin F."/>
            <person name="Nordberg H.P."/>
            <person name="Cantor M.N."/>
            <person name="Hua S.X."/>
        </authorList>
    </citation>
    <scope>NUCLEOTIDE SEQUENCE [LARGE SCALE GENOMIC DNA]</scope>
    <source>
        <strain evidence="2 3">Ve08.2h10</strain>
    </source>
</reference>
<reference evidence="3" key="2">
    <citation type="submission" date="2015-01" db="EMBL/GenBank/DDBJ databases">
        <title>Evolutionary Origins and Diversification of the Mycorrhizal Mutualists.</title>
        <authorList>
            <consortium name="DOE Joint Genome Institute"/>
            <consortium name="Mycorrhizal Genomics Consortium"/>
            <person name="Kohler A."/>
            <person name="Kuo A."/>
            <person name="Nagy L.G."/>
            <person name="Floudas D."/>
            <person name="Copeland A."/>
            <person name="Barry K.W."/>
            <person name="Cichocki N."/>
            <person name="Veneault-Fourrey C."/>
            <person name="LaButti K."/>
            <person name="Lindquist E.A."/>
            <person name="Lipzen A."/>
            <person name="Lundell T."/>
            <person name="Morin E."/>
            <person name="Murat C."/>
            <person name="Riley R."/>
            <person name="Ohm R."/>
            <person name="Sun H."/>
            <person name="Tunlid A."/>
            <person name="Henrissat B."/>
            <person name="Grigoriev I.V."/>
            <person name="Hibbett D.S."/>
            <person name="Martin F."/>
        </authorList>
    </citation>
    <scope>NUCLEOTIDE SEQUENCE [LARGE SCALE GENOMIC DNA]</scope>
    <source>
        <strain evidence="3">Ve08.2h10</strain>
    </source>
</reference>
<accession>A0A0D0DE16</accession>
<feature type="non-terminal residue" evidence="2">
    <location>
        <position position="1"/>
    </location>
</feature>
<gene>
    <name evidence="2" type="ORF">PAXRUDRAFT_116668</name>
</gene>
<feature type="compositionally biased region" description="Basic residues" evidence="1">
    <location>
        <begin position="26"/>
        <end position="35"/>
    </location>
</feature>
<keyword evidence="3" id="KW-1185">Reference proteome</keyword>
<evidence type="ECO:0000313" key="3">
    <source>
        <dbReference type="Proteomes" id="UP000054538"/>
    </source>
</evidence>
<dbReference type="EMBL" id="KN825614">
    <property type="protein sequence ID" value="KIK82641.1"/>
    <property type="molecule type" value="Genomic_DNA"/>
</dbReference>
<dbReference type="InParanoid" id="A0A0D0DE16"/>
<dbReference type="OrthoDB" id="10516814at2759"/>
<protein>
    <submittedName>
        <fullName evidence="2">Unplaced genomic scaffold scaffold_792, whole genome shotgun sequence</fullName>
    </submittedName>
</protein>
<evidence type="ECO:0000313" key="2">
    <source>
        <dbReference type="EMBL" id="KIK82641.1"/>
    </source>
</evidence>
<proteinExistence type="predicted"/>
<evidence type="ECO:0000256" key="1">
    <source>
        <dbReference type="SAM" id="MobiDB-lite"/>
    </source>
</evidence>
<feature type="region of interest" description="Disordered" evidence="1">
    <location>
        <begin position="26"/>
        <end position="60"/>
    </location>
</feature>